<reference evidence="6 7" key="1">
    <citation type="journal article" date="2013" name="Int. J. Syst. Evol. Microbiol.">
        <title>Azospirillum humicireducens sp. nov., a nitrogen-fixing bacterium isolated from a microbial fuel cell.</title>
        <authorList>
            <person name="Zhou S."/>
            <person name="Han L."/>
            <person name="Wang Y."/>
            <person name="Yang G."/>
            <person name="Zhuang L."/>
            <person name="Hu P."/>
        </authorList>
    </citation>
    <scope>NUCLEOTIDE SEQUENCE [LARGE SCALE GENOMIC DNA]</scope>
    <source>
        <strain evidence="6 7">SgZ-5</strain>
    </source>
</reference>
<evidence type="ECO:0000313" key="6">
    <source>
        <dbReference type="EMBL" id="ANC92649.1"/>
    </source>
</evidence>
<comment type="similarity">
    <text evidence="5">Belongs to the creatininase superfamily.</text>
</comment>
<keyword evidence="4" id="KW-0862">Zinc</keyword>
<evidence type="ECO:0000313" key="7">
    <source>
        <dbReference type="Proteomes" id="UP000077405"/>
    </source>
</evidence>
<dbReference type="GO" id="GO:0046872">
    <property type="term" value="F:metal ion binding"/>
    <property type="evidence" value="ECO:0007669"/>
    <property type="project" value="UniProtKB-KW"/>
</dbReference>
<keyword evidence="2" id="KW-0479">Metal-binding</keyword>
<proteinExistence type="inferred from homology"/>
<evidence type="ECO:0000256" key="3">
    <source>
        <dbReference type="ARBA" id="ARBA00022801"/>
    </source>
</evidence>
<keyword evidence="7" id="KW-1185">Reference proteome</keyword>
<keyword evidence="3" id="KW-0378">Hydrolase</keyword>
<dbReference type="KEGG" id="ahu:A6A40_12540"/>
<accession>A0A160JHU2</accession>
<organism evidence="6 7">
    <name type="scientific">Azospirillum humicireducens</name>
    <dbReference type="NCBI Taxonomy" id="1226968"/>
    <lineage>
        <taxon>Bacteria</taxon>
        <taxon>Pseudomonadati</taxon>
        <taxon>Pseudomonadota</taxon>
        <taxon>Alphaproteobacteria</taxon>
        <taxon>Rhodospirillales</taxon>
        <taxon>Azospirillaceae</taxon>
        <taxon>Azospirillum</taxon>
    </lineage>
</organism>
<evidence type="ECO:0000256" key="5">
    <source>
        <dbReference type="ARBA" id="ARBA00024029"/>
    </source>
</evidence>
<evidence type="ECO:0000256" key="2">
    <source>
        <dbReference type="ARBA" id="ARBA00022723"/>
    </source>
</evidence>
<dbReference type="Gene3D" id="3.40.50.10310">
    <property type="entry name" value="Creatininase"/>
    <property type="match status" value="1"/>
</dbReference>
<evidence type="ECO:0000256" key="1">
    <source>
        <dbReference type="ARBA" id="ARBA00001947"/>
    </source>
</evidence>
<dbReference type="RefSeq" id="WP_063635696.1">
    <property type="nucleotide sequence ID" value="NZ_CP015285.1"/>
</dbReference>
<evidence type="ECO:0000256" key="4">
    <source>
        <dbReference type="ARBA" id="ARBA00022833"/>
    </source>
</evidence>
<dbReference type="GO" id="GO:0016811">
    <property type="term" value="F:hydrolase activity, acting on carbon-nitrogen (but not peptide) bonds, in linear amides"/>
    <property type="evidence" value="ECO:0007669"/>
    <property type="project" value="TreeGrafter"/>
</dbReference>
<dbReference type="Pfam" id="PF02633">
    <property type="entry name" value="Creatininase"/>
    <property type="match status" value="1"/>
</dbReference>
<dbReference type="PANTHER" id="PTHR35005:SF1">
    <property type="entry name" value="2-AMINO-5-FORMYLAMINO-6-RIBOSYLAMINOPYRIMIDIN-4(3H)-ONE 5'-MONOPHOSPHATE DEFORMYLASE"/>
    <property type="match status" value="1"/>
</dbReference>
<dbReference type="SUPFAM" id="SSF102215">
    <property type="entry name" value="Creatininase"/>
    <property type="match status" value="1"/>
</dbReference>
<dbReference type="EMBL" id="CP015285">
    <property type="protein sequence ID" value="ANC92649.1"/>
    <property type="molecule type" value="Genomic_DNA"/>
</dbReference>
<name>A0A160JHU2_9PROT</name>
<dbReference type="InterPro" id="IPR024087">
    <property type="entry name" value="Creatininase-like_sf"/>
</dbReference>
<dbReference type="GO" id="GO:0009231">
    <property type="term" value="P:riboflavin biosynthetic process"/>
    <property type="evidence" value="ECO:0007669"/>
    <property type="project" value="TreeGrafter"/>
</dbReference>
<protein>
    <submittedName>
        <fullName evidence="6">Creatininase family protein</fullName>
    </submittedName>
</protein>
<dbReference type="InterPro" id="IPR003785">
    <property type="entry name" value="Creatininase/forma_Hydrolase"/>
</dbReference>
<sequence length="248" mass="26747">MQLHLSTWAEVEAYLKTSKGIIMPIGSTEQHGPNGLVGTDAICAEVIAKGVGDATGALVGPTIPVGMAVHHMEFPGSMTLKPSTLIAVLRDYVGSLAEHGFERFFFVNGHGGNIATVRAAFYEIHAENRALRGRDAPDLRCALVNWWENGEVGRLSRELYQGKEGSHATPSEVSVTQYAYPESIKSAAMEPEQAPAGGFHDARDFRRRYPDGRIGSAPGLARPEHGRQLYEAAVGAISAQYRAFLSEG</sequence>
<dbReference type="OrthoDB" id="9801445at2"/>
<dbReference type="PANTHER" id="PTHR35005">
    <property type="entry name" value="3-DEHYDRO-SCYLLO-INOSOSE HYDROLASE"/>
    <property type="match status" value="1"/>
</dbReference>
<dbReference type="AlphaFoldDB" id="A0A160JHU2"/>
<gene>
    <name evidence="6" type="ORF">A6A40_12540</name>
</gene>
<dbReference type="Proteomes" id="UP000077405">
    <property type="component" value="Chromosome"/>
</dbReference>
<dbReference type="STRING" id="1226968.A6A40_12540"/>
<comment type="cofactor">
    <cofactor evidence="1">
        <name>Zn(2+)</name>
        <dbReference type="ChEBI" id="CHEBI:29105"/>
    </cofactor>
</comment>